<dbReference type="InterPro" id="IPR036457">
    <property type="entry name" value="PPM-type-like_dom_sf"/>
</dbReference>
<evidence type="ECO:0000259" key="3">
    <source>
        <dbReference type="PROSITE" id="PS50113"/>
    </source>
</evidence>
<feature type="compositionally biased region" description="Basic and acidic residues" evidence="2">
    <location>
        <begin position="798"/>
        <end position="807"/>
    </location>
</feature>
<evidence type="ECO:0000256" key="1">
    <source>
        <dbReference type="ARBA" id="ARBA00022801"/>
    </source>
</evidence>
<evidence type="ECO:0000313" key="4">
    <source>
        <dbReference type="EMBL" id="MBO8187089.1"/>
    </source>
</evidence>
<dbReference type="InterPro" id="IPR052016">
    <property type="entry name" value="Bact_Sigma-Reg"/>
</dbReference>
<reference evidence="4 5" key="1">
    <citation type="submission" date="2021-02" db="EMBL/GenBank/DDBJ databases">
        <title>Streptomyces spirodelae sp. nov., isolated from duckweed.</title>
        <authorList>
            <person name="Saimee Y."/>
            <person name="Duangmal K."/>
        </authorList>
    </citation>
    <scope>NUCLEOTIDE SEQUENCE [LARGE SCALE GENOMIC DNA]</scope>
    <source>
        <strain evidence="4 5">DW4-2</strain>
    </source>
</reference>
<dbReference type="InterPro" id="IPR000700">
    <property type="entry name" value="PAS-assoc_C"/>
</dbReference>
<keyword evidence="1" id="KW-0378">Hydrolase</keyword>
<dbReference type="InterPro" id="IPR036890">
    <property type="entry name" value="HATPase_C_sf"/>
</dbReference>
<dbReference type="SMART" id="SM00086">
    <property type="entry name" value="PAC"/>
    <property type="match status" value="1"/>
</dbReference>
<name>A0ABS3WVL2_9ACTN</name>
<dbReference type="Pfam" id="PF07228">
    <property type="entry name" value="SpoIIE"/>
    <property type="match status" value="1"/>
</dbReference>
<dbReference type="SMART" id="SM00331">
    <property type="entry name" value="PP2C_SIG"/>
    <property type="match status" value="1"/>
</dbReference>
<gene>
    <name evidence="4" type="ORF">JW592_16695</name>
</gene>
<dbReference type="RefSeq" id="WP_209265900.1">
    <property type="nucleotide sequence ID" value="NZ_JAFFZN010000014.1"/>
</dbReference>
<comment type="caution">
    <text evidence="4">The sequence shown here is derived from an EMBL/GenBank/DDBJ whole genome shotgun (WGS) entry which is preliminary data.</text>
</comment>
<dbReference type="SUPFAM" id="SSF55781">
    <property type="entry name" value="GAF domain-like"/>
    <property type="match status" value="2"/>
</dbReference>
<sequence>MRENAGAAFGFAGVAMAAVYARDRKDGDRLRMTEQLGRTSTPYELPPVLSLSDHHPVTEAYRTGRSVWPATAHPVTAGETPAVSVGALPLGMVHAPLGCLLVVADGPDRFDPTRRRLLEMYAAQVVIRLEADGLPLTGPEPGGERARGTSVLRRIRPGAFTLGLDTGDIDADSQMLRLFGIAPESFDGRIEALLSRAVPDDLPSMMALVEPDRRPPNVRDLEFRVRLSTGELRWLSLSCQVQFASAGRPDQLLGVVADASQLRPSAHEVSRVQRLATALADATTIREVGSVVVTALLDSLGADRVALAELVGDRLVVTVLEPSDQNAWPRAWRSAWRTEWPDAPSSSLPTLEAVLREGTIRLWPSHTATQPDLARLGPGGLALLPLPAEDRVVGACMVGWDEPHEFGLEERSLLTATASLAGQALVRARAVDAEHELATMLQRSLLPRRLPALPGGVAVARYLPATAGLEVGGDWYDVIPLTDGQVAFVIGDVQGHSAAAATIMGQMRTAIRAYAVEGHAPDVVVSHANRLLVDMETDLFATVCYVALDMEEGNAWFVRAGHPPPVIRDPEGTTRELHAEIGPPLGVFTEAEYTMATTTLAPGSVLALMTDGLVESAHMEVEEGLRRVGASLAAADPSDPDGTADSLLGDTARRDDDVALLLLRYDGMAVRPRRAGWAVWRLPDAAVHARRFTTRTLRKWDATEESDTVLLVVSELVTNALVHTRGEVRLDLTLAGDRLRVAVSDSSPRTPIRAASMDWEATGGRGILLVDALSESWGSVPFSGGKQVWSEIALPPSEPDRPTREGEATQGNGPGHGDAAAAK</sequence>
<dbReference type="CDD" id="cd16936">
    <property type="entry name" value="HATPase_RsbW-like"/>
    <property type="match status" value="1"/>
</dbReference>
<protein>
    <submittedName>
        <fullName evidence="4">SpoIIE family protein phosphatase</fullName>
    </submittedName>
</protein>
<proteinExistence type="predicted"/>
<dbReference type="Proteomes" id="UP001518976">
    <property type="component" value="Unassembled WGS sequence"/>
</dbReference>
<keyword evidence="5" id="KW-1185">Reference proteome</keyword>
<dbReference type="SUPFAM" id="SSF55785">
    <property type="entry name" value="PYP-like sensor domain (PAS domain)"/>
    <property type="match status" value="1"/>
</dbReference>
<dbReference type="Gene3D" id="3.30.450.40">
    <property type="match status" value="2"/>
</dbReference>
<dbReference type="CDD" id="cd00130">
    <property type="entry name" value="PAS"/>
    <property type="match status" value="1"/>
</dbReference>
<dbReference type="InterPro" id="IPR001610">
    <property type="entry name" value="PAC"/>
</dbReference>
<dbReference type="Gene3D" id="3.30.450.20">
    <property type="entry name" value="PAS domain"/>
    <property type="match status" value="1"/>
</dbReference>
<feature type="region of interest" description="Disordered" evidence="2">
    <location>
        <begin position="788"/>
        <end position="823"/>
    </location>
</feature>
<dbReference type="SUPFAM" id="SSF81606">
    <property type="entry name" value="PP2C-like"/>
    <property type="match status" value="1"/>
</dbReference>
<dbReference type="Gene3D" id="3.60.40.10">
    <property type="entry name" value="PPM-type phosphatase domain"/>
    <property type="match status" value="1"/>
</dbReference>
<dbReference type="EMBL" id="JAFFZN010000014">
    <property type="protein sequence ID" value="MBO8187089.1"/>
    <property type="molecule type" value="Genomic_DNA"/>
</dbReference>
<dbReference type="Gene3D" id="3.30.565.10">
    <property type="entry name" value="Histidine kinase-like ATPase, C-terminal domain"/>
    <property type="match status" value="1"/>
</dbReference>
<dbReference type="InterPro" id="IPR003018">
    <property type="entry name" value="GAF"/>
</dbReference>
<dbReference type="SMART" id="SM00065">
    <property type="entry name" value="GAF"/>
    <property type="match status" value="1"/>
</dbReference>
<dbReference type="PROSITE" id="PS50113">
    <property type="entry name" value="PAC"/>
    <property type="match status" value="1"/>
</dbReference>
<dbReference type="PANTHER" id="PTHR43156">
    <property type="entry name" value="STAGE II SPORULATION PROTEIN E-RELATED"/>
    <property type="match status" value="1"/>
</dbReference>
<evidence type="ECO:0000256" key="2">
    <source>
        <dbReference type="SAM" id="MobiDB-lite"/>
    </source>
</evidence>
<dbReference type="InterPro" id="IPR000014">
    <property type="entry name" value="PAS"/>
</dbReference>
<dbReference type="PANTHER" id="PTHR43156:SF2">
    <property type="entry name" value="STAGE II SPORULATION PROTEIN E"/>
    <property type="match status" value="1"/>
</dbReference>
<dbReference type="InterPro" id="IPR035965">
    <property type="entry name" value="PAS-like_dom_sf"/>
</dbReference>
<dbReference type="InterPro" id="IPR013655">
    <property type="entry name" value="PAS_fold_3"/>
</dbReference>
<dbReference type="Pfam" id="PF13581">
    <property type="entry name" value="HATPase_c_2"/>
    <property type="match status" value="1"/>
</dbReference>
<feature type="domain" description="PAC" evidence="3">
    <location>
        <begin position="219"/>
        <end position="271"/>
    </location>
</feature>
<evidence type="ECO:0000313" key="5">
    <source>
        <dbReference type="Proteomes" id="UP001518976"/>
    </source>
</evidence>
<dbReference type="InterPro" id="IPR001932">
    <property type="entry name" value="PPM-type_phosphatase-like_dom"/>
</dbReference>
<accession>A0ABS3WVL2</accession>
<dbReference type="SUPFAM" id="SSF55874">
    <property type="entry name" value="ATPase domain of HSP90 chaperone/DNA topoisomerase II/histidine kinase"/>
    <property type="match status" value="1"/>
</dbReference>
<organism evidence="4 5">
    <name type="scientific">Streptomyces spirodelae</name>
    <dbReference type="NCBI Taxonomy" id="2812904"/>
    <lineage>
        <taxon>Bacteria</taxon>
        <taxon>Bacillati</taxon>
        <taxon>Actinomycetota</taxon>
        <taxon>Actinomycetes</taxon>
        <taxon>Kitasatosporales</taxon>
        <taxon>Streptomycetaceae</taxon>
        <taxon>Streptomyces</taxon>
    </lineage>
</organism>
<dbReference type="InterPro" id="IPR003594">
    <property type="entry name" value="HATPase_dom"/>
</dbReference>
<dbReference type="InterPro" id="IPR029016">
    <property type="entry name" value="GAF-like_dom_sf"/>
</dbReference>
<dbReference type="Pfam" id="PF08447">
    <property type="entry name" value="PAS_3"/>
    <property type="match status" value="1"/>
</dbReference>